<dbReference type="GO" id="GO:0030246">
    <property type="term" value="F:carbohydrate binding"/>
    <property type="evidence" value="ECO:0007669"/>
    <property type="project" value="InterPro"/>
</dbReference>
<dbReference type="PANTHER" id="PTHR12143">
    <property type="entry name" value="PEPTIDE N-GLYCANASE PNGASE -RELATED"/>
    <property type="match status" value="1"/>
</dbReference>
<dbReference type="GO" id="GO:0000224">
    <property type="term" value="F:peptide-N4-(N-acetyl-beta-glucosaminyl)asparagine amidase activity"/>
    <property type="evidence" value="ECO:0007669"/>
    <property type="project" value="TreeGrafter"/>
</dbReference>
<evidence type="ECO:0000259" key="7">
    <source>
        <dbReference type="PROSITE" id="PS50948"/>
    </source>
</evidence>
<dbReference type="InterPro" id="IPR002205">
    <property type="entry name" value="Topo_IIA_dom_A"/>
</dbReference>
<feature type="signal peptide" evidence="6">
    <location>
        <begin position="1"/>
        <end position="16"/>
    </location>
</feature>
<dbReference type="InterPro" id="IPR013762">
    <property type="entry name" value="Integrase-like_cat_sf"/>
</dbReference>
<dbReference type="GO" id="GO:0015074">
    <property type="term" value="P:DNA integration"/>
    <property type="evidence" value="ECO:0007669"/>
    <property type="project" value="InterPro"/>
</dbReference>
<feature type="transmembrane region" description="Helical" evidence="5">
    <location>
        <begin position="1412"/>
        <end position="1430"/>
    </location>
</feature>
<dbReference type="InterPro" id="IPR013757">
    <property type="entry name" value="Topo_IIA_A_a_sf"/>
</dbReference>
<feature type="transmembrane region" description="Helical" evidence="5">
    <location>
        <begin position="1479"/>
        <end position="1498"/>
    </location>
</feature>
<feature type="transmembrane region" description="Helical" evidence="5">
    <location>
        <begin position="1379"/>
        <end position="1400"/>
    </location>
</feature>
<dbReference type="InterPro" id="IPR014718">
    <property type="entry name" value="GH-type_carb-bd"/>
</dbReference>
<dbReference type="Proteomes" id="UP000186817">
    <property type="component" value="Unassembled WGS sequence"/>
</dbReference>
<dbReference type="InterPro" id="IPR005887">
    <property type="entry name" value="GH92_a_mannosidase_put"/>
</dbReference>
<keyword evidence="3" id="KW-0233">DNA recombination</keyword>
<dbReference type="Gene3D" id="2.70.98.10">
    <property type="match status" value="2"/>
</dbReference>
<keyword evidence="4" id="KW-0175">Coiled coil</keyword>
<comment type="caution">
    <text evidence="8">The sequence shown here is derived from an EMBL/GenBank/DDBJ whole genome shotgun (WGS) entry which is preliminary data.</text>
</comment>
<dbReference type="SUPFAM" id="SSF48208">
    <property type="entry name" value="Six-hairpin glycosidases"/>
    <property type="match status" value="1"/>
</dbReference>
<reference evidence="8 9" key="1">
    <citation type="submission" date="2016-02" db="EMBL/GenBank/DDBJ databases">
        <title>Genome analysis of coral dinoflagellate symbionts highlights evolutionary adaptations to a symbiotic lifestyle.</title>
        <authorList>
            <person name="Aranda M."/>
            <person name="Li Y."/>
            <person name="Liew Y.J."/>
            <person name="Baumgarten S."/>
            <person name="Simakov O."/>
            <person name="Wilson M."/>
            <person name="Piel J."/>
            <person name="Ashoor H."/>
            <person name="Bougouffa S."/>
            <person name="Bajic V.B."/>
            <person name="Ryu T."/>
            <person name="Ravasi T."/>
            <person name="Bayer T."/>
            <person name="Micklem G."/>
            <person name="Kim H."/>
            <person name="Bhak J."/>
            <person name="Lajeunesse T.C."/>
            <person name="Voolstra C.R."/>
        </authorList>
    </citation>
    <scope>NUCLEOTIDE SEQUENCE [LARGE SCALE GENOMIC DNA]</scope>
    <source>
        <strain evidence="8 9">CCMP2467</strain>
    </source>
</reference>
<dbReference type="GO" id="GO:0016020">
    <property type="term" value="C:membrane"/>
    <property type="evidence" value="ECO:0007669"/>
    <property type="project" value="InterPro"/>
</dbReference>
<sequence>MLRCSVLLIHGGLASTDTVKVPDPEDFVNVLAGTVGGEKAGMHHSTGNTLPLVAMPWGFNHWAPQTADPAARKTSWWFDANADTFYGLRCTHQPSPWMGDYGWFLLVLHTGYAGNSKMGFTSYHAEGALRPHLIDLTLGPFGHRLQLTPTNHGGLLRVTFPESALPQHRRLCVMVPKGDLKDKDEKRSTAKQIPSGSCLESGGGINVESRRFADGTPDSFAFFGRLESPGLRVETAPIADCFEKDQQWDPLNMPGQERSALDSASQCQMRCKSTASCAHFTFYDDGGCHLQDARAKKKRQGGVQSGPPKCAESTQRECCFISQTQQVVEVKIGTSFISAAQALRALDAEVSGRSFDFLAAGARSIWRAELRKVEVLEAGPPTAATFRRLEIFYTSLYRALLFPRRLEEETPAGLQHWSPYSGQVVSGVGVSDNGFWDTFRTVYPFLSIAYPKTLSIILTGWLNAFKAGGWLPKWASPGYRDMMVGTFADVVLADAIIKNISGFDRELAWKALYKDSYEAFTVDSSRGKTGLKHYQEKGFVPIDVGVSEACSRTLDFAFADAACAAAAQRLGKRREAQELKARSQQALRELYEPQSGLMGHRKKNQDFVQEAPETWGDCYTEGSAWHHSFPPFDLDTLMELHGGRDKLTQKLDELFTVPSNFKTGSYKNEIHEMREMRMLGMGQYAHNNQPAHHLPYLFAMLGDHNTTAKLVRQILTRAYSPEGYAGDEDNGEMGSWYVLSALGLYDPTPGVTENYVLGAVPLFKRVRLHELDITIEAPSAVEASPVVKEVLWHSRLLPGTIAYSELSSGGVLRFVSPGDANLGTIVSNVRGAIHHAARQVRVSAERAVASPKLRAPSVVGEVVMEEALDKAVTPPPERDEATAHPPIINCARLGATSVYISTTNMWLFDVDGKIQKYDNPEDILQAFFPVRYQIYERRKAYLVDKMERELAVLSNKLRFVELVVGDRLDVEKKRMADLCGKMRKLGLEHMCQIKGEGSVKVGTEFHYVVGRTQVATWPPRESCDRAVAKKRADAGSQRTEDRKHSSVRGAVDATTKFFRPCTQFGVEAATACGSYAAVASCGDASSASALPDSELSLHSLPGWCFWVPCVSSKPDGALLLAPACLMDVAPELVEQEASGSICPLLQDTDSRESWLDQGMENQRCWHGARGSNSPEPEVARTRDRVFCKARVSVTHVDVKTGKFQVRMLCQWAFRTASLKSDTEISYRGVPGIRVPGLQTEVQESRVWKDLNDTESSSKNRTIFWRGSSIFWMTGFKKYPVSDFPFDRHVICLQQIDFVWRVHRDDDTFYDSMKVAWLDVETSSVLAEWSPLPATVQSCDDPDKPVTTGDKLAPPDSKGANLPFATKFQIRLRIERKHGFYVRQILVISTLITLSSCSPLAMPPTEDHMGDRLSVYGGGLLTLVAFKYGIMDHLPSVPYSTFTDDFLMGQIITVAFCILECLVVYRYTLAKTWIDEVENYLLVVLAVGWGGLLSYTWLFKPTRRTNWMNVYEQQMDDFELAQADLQVFPSKSSRSLFDRVDCASPINIRDNEISGWPQHEQSFCSGAHPLGWHSGGKGYVHASGPLAGLRAREVDKIVPWRGHSHINTLELGAIGILERQLSLSCPGSCFTVLVDSSVAKSSSAKGRSTSRALQPSLRRAMAHQIGFDLYPAFAFAPTRLNVADDPTRSAPLRPPCREALHRTLPLAALHNLGGLRLRRPLASWARLFLVLAATQLGLTSGLLRLLSGRAPLLGDGPRPSQFDFACSSKLTESSGRDLNQLIEIPLDSIEQIAEALVAYGQYLFRPWDLAFAWLTEEPSIHHRAMPKSILLAVMSVALLWGWATEAAIFGLTWAGLLRIGETLNAVRSDLVLPDDAAPGTFYALLQIRAPKTRGRSARHQAARIDPSDIVKLLAAVFGPLPPGAKLWPFSDGVLRRRLRAILQRLSLSDDAGPAFDLASLRPGGATRLLQETENAELVRRRGRWLSGRVMEIYLQEVTAITYVPRLPGEARAVIESLALNFAWILEKALFFEESSIILNYDRKEKEKEEIAQLAESVSLLVASLQRRCDEDKEELEQYMDKIDARLEARLSSMEAKLSEEGGQGGRDSASLREARGLIGAALSEVQANYRSELAELRSEQHESLRQLEELALSSHQNVLRVEKVERAALAQERCLRRLEETVEAMAGPPMDRDSPPWFGQLEGALLSLDHRCSEQQTATEVQLARLQVECDGLRRRAEVIGGLRDDVLQAVQEKIEGDCSSLKA</sequence>
<dbReference type="InterPro" id="IPR041371">
    <property type="entry name" value="GH92_N"/>
</dbReference>
<dbReference type="NCBIfam" id="TIGR01180">
    <property type="entry name" value="aman2_put"/>
    <property type="match status" value="1"/>
</dbReference>
<dbReference type="OrthoDB" id="419909at2759"/>
<keyword evidence="9" id="KW-1185">Reference proteome</keyword>
<dbReference type="GO" id="GO:0005576">
    <property type="term" value="C:extracellular region"/>
    <property type="evidence" value="ECO:0007669"/>
    <property type="project" value="InterPro"/>
</dbReference>
<dbReference type="SUPFAM" id="SSF57414">
    <property type="entry name" value="Hairpin loop containing domain-like"/>
    <property type="match status" value="1"/>
</dbReference>
<dbReference type="SMART" id="SM00223">
    <property type="entry name" value="APPLE"/>
    <property type="match status" value="1"/>
</dbReference>
<proteinExistence type="predicted"/>
<feature type="domain" description="Apple" evidence="7">
    <location>
        <begin position="241"/>
        <end position="318"/>
    </location>
</feature>
<dbReference type="InterPro" id="IPR050883">
    <property type="entry name" value="PNGase"/>
</dbReference>
<dbReference type="GO" id="GO:0006508">
    <property type="term" value="P:proteolysis"/>
    <property type="evidence" value="ECO:0007669"/>
    <property type="project" value="InterPro"/>
</dbReference>
<dbReference type="Pfam" id="PF00024">
    <property type="entry name" value="PAN_1"/>
    <property type="match status" value="1"/>
</dbReference>
<dbReference type="Gene3D" id="1.10.268.10">
    <property type="entry name" value="Topoisomerase, domain 3"/>
    <property type="match status" value="1"/>
</dbReference>
<dbReference type="PANTHER" id="PTHR12143:SF43">
    <property type="entry name" value="PUTATIVE-RELATED"/>
    <property type="match status" value="1"/>
</dbReference>
<protein>
    <submittedName>
        <fullName evidence="8">Putative glycosidase</fullName>
    </submittedName>
</protein>
<dbReference type="Pfam" id="PF17678">
    <property type="entry name" value="Glyco_hydro_92N"/>
    <property type="match status" value="1"/>
</dbReference>
<dbReference type="GO" id="GO:0005524">
    <property type="term" value="F:ATP binding"/>
    <property type="evidence" value="ECO:0007669"/>
    <property type="project" value="InterPro"/>
</dbReference>
<dbReference type="PROSITE" id="PS50948">
    <property type="entry name" value="PAN"/>
    <property type="match status" value="1"/>
</dbReference>
<dbReference type="GO" id="GO:0006811">
    <property type="term" value="P:monoatomic ion transport"/>
    <property type="evidence" value="ECO:0007669"/>
    <property type="project" value="InterPro"/>
</dbReference>
<accession>A0A1Q9DB15</accession>
<feature type="chain" id="PRO_5012141454" evidence="6">
    <location>
        <begin position="17"/>
        <end position="2263"/>
    </location>
</feature>
<dbReference type="InterPro" id="IPR011010">
    <property type="entry name" value="DNA_brk_join_enz"/>
</dbReference>
<dbReference type="InterPro" id="IPR038050">
    <property type="entry name" value="Neuro_actylchol_rec"/>
</dbReference>
<keyword evidence="2" id="KW-1015">Disulfide bond</keyword>
<dbReference type="InterPro" id="IPR008928">
    <property type="entry name" value="6-hairpin_glycosidase_sf"/>
</dbReference>
<dbReference type="GO" id="GO:0016798">
    <property type="term" value="F:hydrolase activity, acting on glycosyl bonds"/>
    <property type="evidence" value="ECO:0007669"/>
    <property type="project" value="UniProtKB-KW"/>
</dbReference>
<dbReference type="SUPFAM" id="SSF56719">
    <property type="entry name" value="Type II DNA topoisomerase"/>
    <property type="match status" value="1"/>
</dbReference>
<dbReference type="EMBL" id="LSRX01000627">
    <property type="protein sequence ID" value="OLP92309.1"/>
    <property type="molecule type" value="Genomic_DNA"/>
</dbReference>
<feature type="coiled-coil region" evidence="4">
    <location>
        <begin position="2121"/>
        <end position="2180"/>
    </location>
</feature>
<dbReference type="Gene3D" id="1.20.58.390">
    <property type="entry name" value="Neurotransmitter-gated ion-channel transmembrane domain"/>
    <property type="match status" value="1"/>
</dbReference>
<evidence type="ECO:0000313" key="9">
    <source>
        <dbReference type="Proteomes" id="UP000186817"/>
    </source>
</evidence>
<keyword evidence="1" id="KW-0677">Repeat</keyword>
<keyword evidence="8" id="KW-0378">Hydrolase</keyword>
<dbReference type="GO" id="GO:0003918">
    <property type="term" value="F:DNA topoisomerase type II (double strand cut, ATP-hydrolyzing) activity"/>
    <property type="evidence" value="ECO:0007669"/>
    <property type="project" value="InterPro"/>
</dbReference>
<dbReference type="Gene3D" id="1.20.1050.60">
    <property type="entry name" value="alpha-1,2-mannosidase"/>
    <property type="match status" value="1"/>
</dbReference>
<dbReference type="InterPro" id="IPR012939">
    <property type="entry name" value="Glyco_hydro_92"/>
</dbReference>
<keyword evidence="5" id="KW-0472">Membrane</keyword>
<dbReference type="Gene3D" id="1.20.1610.10">
    <property type="entry name" value="alpha-1,2-mannosidases domains"/>
    <property type="match status" value="1"/>
</dbReference>
<dbReference type="Gene3D" id="3.30.2080.10">
    <property type="entry name" value="GH92 mannosidase domain"/>
    <property type="match status" value="1"/>
</dbReference>
<keyword evidence="5" id="KW-1133">Transmembrane helix</keyword>
<dbReference type="GO" id="GO:0006516">
    <property type="term" value="P:glycoprotein catabolic process"/>
    <property type="evidence" value="ECO:0007669"/>
    <property type="project" value="TreeGrafter"/>
</dbReference>
<keyword evidence="6" id="KW-0732">Signal</keyword>
<evidence type="ECO:0000313" key="8">
    <source>
        <dbReference type="EMBL" id="OLP92309.1"/>
    </source>
</evidence>
<evidence type="ECO:0000256" key="4">
    <source>
        <dbReference type="SAM" id="Coils"/>
    </source>
</evidence>
<dbReference type="GO" id="GO:0005829">
    <property type="term" value="C:cytosol"/>
    <property type="evidence" value="ECO:0007669"/>
    <property type="project" value="TreeGrafter"/>
</dbReference>
<dbReference type="GO" id="GO:0003677">
    <property type="term" value="F:DNA binding"/>
    <property type="evidence" value="ECO:0007669"/>
    <property type="project" value="InterPro"/>
</dbReference>
<keyword evidence="5" id="KW-0812">Transmembrane</keyword>
<evidence type="ECO:0000256" key="2">
    <source>
        <dbReference type="ARBA" id="ARBA00023157"/>
    </source>
</evidence>
<gene>
    <name evidence="8" type="ORF">AK812_SmicGene25898</name>
</gene>
<evidence type="ECO:0000256" key="5">
    <source>
        <dbReference type="SAM" id="Phobius"/>
    </source>
</evidence>
<keyword evidence="8" id="KW-0326">Glycosidase</keyword>
<dbReference type="SUPFAM" id="SSF90112">
    <property type="entry name" value="Neurotransmitter-gated ion-channel transmembrane pore"/>
    <property type="match status" value="1"/>
</dbReference>
<dbReference type="SUPFAM" id="SSF56349">
    <property type="entry name" value="DNA breaking-rejoining enzymes"/>
    <property type="match status" value="1"/>
</dbReference>
<dbReference type="Pfam" id="PF07971">
    <property type="entry name" value="Glyco_hydro_92"/>
    <property type="match status" value="1"/>
</dbReference>
<evidence type="ECO:0000256" key="6">
    <source>
        <dbReference type="SAM" id="SignalP"/>
    </source>
</evidence>
<dbReference type="Pfam" id="PF00521">
    <property type="entry name" value="DNA_topoisoIV"/>
    <property type="match status" value="1"/>
</dbReference>
<dbReference type="InterPro" id="IPR036719">
    <property type="entry name" value="Neuro-gated_channel_TM_sf"/>
</dbReference>
<dbReference type="GO" id="GO:0006265">
    <property type="term" value="P:DNA topological change"/>
    <property type="evidence" value="ECO:0007669"/>
    <property type="project" value="InterPro"/>
</dbReference>
<dbReference type="InterPro" id="IPR000177">
    <property type="entry name" value="Apple"/>
</dbReference>
<dbReference type="GO" id="GO:0006310">
    <property type="term" value="P:DNA recombination"/>
    <property type="evidence" value="ECO:0007669"/>
    <property type="project" value="UniProtKB-KW"/>
</dbReference>
<evidence type="ECO:0000256" key="1">
    <source>
        <dbReference type="ARBA" id="ARBA00022737"/>
    </source>
</evidence>
<dbReference type="Gene3D" id="1.10.443.10">
    <property type="entry name" value="Intergrase catalytic core"/>
    <property type="match status" value="1"/>
</dbReference>
<evidence type="ECO:0000256" key="3">
    <source>
        <dbReference type="ARBA" id="ARBA00023172"/>
    </source>
</evidence>
<dbReference type="GO" id="GO:0005975">
    <property type="term" value="P:carbohydrate metabolic process"/>
    <property type="evidence" value="ECO:0007669"/>
    <property type="project" value="InterPro"/>
</dbReference>
<feature type="transmembrane region" description="Helical" evidence="5">
    <location>
        <begin position="1445"/>
        <end position="1467"/>
    </location>
</feature>
<dbReference type="InterPro" id="IPR003609">
    <property type="entry name" value="Pan_app"/>
</dbReference>
<dbReference type="InterPro" id="IPR013760">
    <property type="entry name" value="Topo_IIA-like_dom_sf"/>
</dbReference>
<organism evidence="8 9">
    <name type="scientific">Symbiodinium microadriaticum</name>
    <name type="common">Dinoflagellate</name>
    <name type="synonym">Zooxanthella microadriatica</name>
    <dbReference type="NCBI Taxonomy" id="2951"/>
    <lineage>
        <taxon>Eukaryota</taxon>
        <taxon>Sar</taxon>
        <taxon>Alveolata</taxon>
        <taxon>Dinophyceae</taxon>
        <taxon>Suessiales</taxon>
        <taxon>Symbiodiniaceae</taxon>
        <taxon>Symbiodinium</taxon>
    </lineage>
</organism>
<name>A0A1Q9DB15_SYMMI</name>